<gene>
    <name evidence="10" type="ORF">HGA05_02165</name>
</gene>
<evidence type="ECO:0000256" key="7">
    <source>
        <dbReference type="ARBA" id="ARBA00023136"/>
    </source>
</evidence>
<organism evidence="10 11">
    <name type="scientific">Gordonia polyisoprenivorans</name>
    <dbReference type="NCBI Taxonomy" id="84595"/>
    <lineage>
        <taxon>Bacteria</taxon>
        <taxon>Bacillati</taxon>
        <taxon>Actinomycetota</taxon>
        <taxon>Actinomycetes</taxon>
        <taxon>Mycobacteriales</taxon>
        <taxon>Gordoniaceae</taxon>
        <taxon>Gordonia</taxon>
    </lineage>
</organism>
<dbReference type="Proteomes" id="UP000563898">
    <property type="component" value="Unassembled WGS sequence"/>
</dbReference>
<keyword evidence="6 10" id="KW-0067">ATP-binding</keyword>
<dbReference type="Gene3D" id="3.40.50.300">
    <property type="entry name" value="P-loop containing nucleotide triphosphate hydrolases"/>
    <property type="match status" value="1"/>
</dbReference>
<dbReference type="PANTHER" id="PTHR43297">
    <property type="entry name" value="OLIGOPEPTIDE TRANSPORT ATP-BINDING PROTEIN APPD"/>
    <property type="match status" value="1"/>
</dbReference>
<dbReference type="Pfam" id="PF00005">
    <property type="entry name" value="ABC_tran"/>
    <property type="match status" value="1"/>
</dbReference>
<comment type="subcellular location">
    <subcellularLocation>
        <location evidence="1">Cell membrane</location>
        <topology evidence="1">Peripheral membrane protein</topology>
    </subcellularLocation>
</comment>
<feature type="domain" description="ABC transporter" evidence="9">
    <location>
        <begin position="33"/>
        <end position="279"/>
    </location>
</feature>
<proteinExistence type="inferred from homology"/>
<dbReference type="PROSITE" id="PS00211">
    <property type="entry name" value="ABC_TRANSPORTER_1"/>
    <property type="match status" value="1"/>
</dbReference>
<feature type="region of interest" description="Disordered" evidence="8">
    <location>
        <begin position="1"/>
        <end position="28"/>
    </location>
</feature>
<evidence type="ECO:0000256" key="4">
    <source>
        <dbReference type="ARBA" id="ARBA00022475"/>
    </source>
</evidence>
<comment type="caution">
    <text evidence="10">The sequence shown here is derived from an EMBL/GenBank/DDBJ whole genome shotgun (WGS) entry which is preliminary data.</text>
</comment>
<evidence type="ECO:0000256" key="3">
    <source>
        <dbReference type="ARBA" id="ARBA00022448"/>
    </source>
</evidence>
<accession>A0A846WFZ4</accession>
<dbReference type="PROSITE" id="PS50893">
    <property type="entry name" value="ABC_TRANSPORTER_2"/>
    <property type="match status" value="1"/>
</dbReference>
<keyword evidence="3" id="KW-0813">Transport</keyword>
<dbReference type="GO" id="GO:0005886">
    <property type="term" value="C:plasma membrane"/>
    <property type="evidence" value="ECO:0007669"/>
    <property type="project" value="UniProtKB-SubCell"/>
</dbReference>
<dbReference type="InterPro" id="IPR003593">
    <property type="entry name" value="AAA+_ATPase"/>
</dbReference>
<evidence type="ECO:0000313" key="10">
    <source>
        <dbReference type="EMBL" id="NKY00388.1"/>
    </source>
</evidence>
<reference evidence="10 11" key="1">
    <citation type="submission" date="2020-04" db="EMBL/GenBank/DDBJ databases">
        <title>MicrobeNet Type strains.</title>
        <authorList>
            <person name="Nicholson A.C."/>
        </authorList>
    </citation>
    <scope>NUCLEOTIDE SEQUENCE [LARGE SCALE GENOMIC DNA]</scope>
    <source>
        <strain evidence="10 11">ATCC BAA-14</strain>
    </source>
</reference>
<dbReference type="RefSeq" id="WP_006371111.1">
    <property type="nucleotide sequence ID" value="NZ_JAAXPC010000001.1"/>
</dbReference>
<dbReference type="AlphaFoldDB" id="A0A846WFZ4"/>
<evidence type="ECO:0000256" key="8">
    <source>
        <dbReference type="SAM" id="MobiDB-lite"/>
    </source>
</evidence>
<dbReference type="PANTHER" id="PTHR43297:SF2">
    <property type="entry name" value="DIPEPTIDE TRANSPORT ATP-BINDING PROTEIN DPPD"/>
    <property type="match status" value="1"/>
</dbReference>
<evidence type="ECO:0000259" key="9">
    <source>
        <dbReference type="PROSITE" id="PS50893"/>
    </source>
</evidence>
<dbReference type="SMART" id="SM00382">
    <property type="entry name" value="AAA"/>
    <property type="match status" value="1"/>
</dbReference>
<evidence type="ECO:0000313" key="11">
    <source>
        <dbReference type="Proteomes" id="UP000563898"/>
    </source>
</evidence>
<keyword evidence="7" id="KW-0472">Membrane</keyword>
<keyword evidence="4" id="KW-1003">Cell membrane</keyword>
<protein>
    <submittedName>
        <fullName evidence="10">ABC transporter ATP-binding protein</fullName>
    </submittedName>
</protein>
<comment type="similarity">
    <text evidence="2">Belongs to the ABC transporter superfamily.</text>
</comment>
<dbReference type="InterPro" id="IPR003439">
    <property type="entry name" value="ABC_transporter-like_ATP-bd"/>
</dbReference>
<dbReference type="InterPro" id="IPR017871">
    <property type="entry name" value="ABC_transporter-like_CS"/>
</dbReference>
<dbReference type="GO" id="GO:0016887">
    <property type="term" value="F:ATP hydrolysis activity"/>
    <property type="evidence" value="ECO:0007669"/>
    <property type="project" value="InterPro"/>
</dbReference>
<dbReference type="CDD" id="cd03257">
    <property type="entry name" value="ABC_NikE_OppD_transporters"/>
    <property type="match status" value="1"/>
</dbReference>
<evidence type="ECO:0000256" key="6">
    <source>
        <dbReference type="ARBA" id="ARBA00022840"/>
    </source>
</evidence>
<dbReference type="InterPro" id="IPR027417">
    <property type="entry name" value="P-loop_NTPase"/>
</dbReference>
<evidence type="ECO:0000256" key="2">
    <source>
        <dbReference type="ARBA" id="ARBA00005417"/>
    </source>
</evidence>
<dbReference type="InterPro" id="IPR050388">
    <property type="entry name" value="ABC_Ni/Peptide_Import"/>
</dbReference>
<keyword evidence="5" id="KW-0547">Nucleotide-binding</keyword>
<dbReference type="SUPFAM" id="SSF52540">
    <property type="entry name" value="P-loop containing nucleoside triphosphate hydrolases"/>
    <property type="match status" value="1"/>
</dbReference>
<name>A0A846WFZ4_9ACTN</name>
<dbReference type="GO" id="GO:0005524">
    <property type="term" value="F:ATP binding"/>
    <property type="evidence" value="ECO:0007669"/>
    <property type="project" value="UniProtKB-KW"/>
</dbReference>
<evidence type="ECO:0000256" key="5">
    <source>
        <dbReference type="ARBA" id="ARBA00022741"/>
    </source>
</evidence>
<sequence length="305" mass="32651">MTLDHAPRLAADTPHTDSGATHTADAHSDMPVLEVADLTVAYHGAVKVEPTSFTVRRGERLAIVGESGSGKSSIANAIGGFISPEAGTVSATTLTCMGRSLLDAPAKRIPVRREGISMIFQDAMSSLDPVWSVGSQLLAVLPSARHGSRRARRGIAEERLRQVGITDPRRVMGALPEQLSGGMRQRVMMAIALAGEPELLIADEPTSALDVTLAITVMELLTGLAADEGAALVFISHDLPLSRKYCDRMLVMRAGRIVEHLDPEHVTDATDPYTRGLFACMPTLQSCDRDRLPTVDDLTRAEIVA</sequence>
<dbReference type="EMBL" id="JAAXPC010000001">
    <property type="protein sequence ID" value="NKY00388.1"/>
    <property type="molecule type" value="Genomic_DNA"/>
</dbReference>
<evidence type="ECO:0000256" key="1">
    <source>
        <dbReference type="ARBA" id="ARBA00004202"/>
    </source>
</evidence>